<evidence type="ECO:0000256" key="10">
    <source>
        <dbReference type="SAM" id="MobiDB-lite"/>
    </source>
</evidence>
<gene>
    <name evidence="13" type="ORF">CKA38_11955</name>
</gene>
<proteinExistence type="inferred from homology"/>
<dbReference type="RefSeq" id="WP_108825681.1">
    <property type="nucleotide sequence ID" value="NZ_CP023004.1"/>
</dbReference>
<comment type="subcellular location">
    <subcellularLocation>
        <location evidence="1 8">Cell outer membrane</location>
        <topology evidence="1 8">Multi-pass membrane protein</topology>
    </subcellularLocation>
</comment>
<evidence type="ECO:0000259" key="12">
    <source>
        <dbReference type="Pfam" id="PF07715"/>
    </source>
</evidence>
<dbReference type="InterPro" id="IPR039426">
    <property type="entry name" value="TonB-dep_rcpt-like"/>
</dbReference>
<dbReference type="EMBL" id="CP023004">
    <property type="protein sequence ID" value="AWI09867.1"/>
    <property type="molecule type" value="Genomic_DNA"/>
</dbReference>
<name>A0A2U8E4S8_9BACT</name>
<evidence type="ECO:0000256" key="1">
    <source>
        <dbReference type="ARBA" id="ARBA00004571"/>
    </source>
</evidence>
<dbReference type="AlphaFoldDB" id="A0A2U8E4S8"/>
<dbReference type="KEGG" id="elut:CKA38_11955"/>
<protein>
    <recommendedName>
        <fullName evidence="15">TonB-dependent receptor plug domain-containing protein</fullName>
    </recommendedName>
</protein>
<reference evidence="13 14" key="1">
    <citation type="journal article" date="2018" name="Syst. Appl. Microbiol.">
        <title>Ereboglobus luteus gen. nov. sp. nov. from cockroach guts, and new insights into the oxygen relationship of the genera Opitutus and Didymococcus (Verrucomicrobia: Opitutaceae).</title>
        <authorList>
            <person name="Tegtmeier D."/>
            <person name="Belitz A."/>
            <person name="Radek R."/>
            <person name="Heimerl T."/>
            <person name="Brune A."/>
        </authorList>
    </citation>
    <scope>NUCLEOTIDE SEQUENCE [LARGE SCALE GENOMIC DNA]</scope>
    <source>
        <strain evidence="13 14">Ho45</strain>
    </source>
</reference>
<evidence type="ECO:0000256" key="4">
    <source>
        <dbReference type="ARBA" id="ARBA00022692"/>
    </source>
</evidence>
<feature type="compositionally biased region" description="Polar residues" evidence="10">
    <location>
        <begin position="1"/>
        <end position="23"/>
    </location>
</feature>
<keyword evidence="3 8" id="KW-1134">Transmembrane beta strand</keyword>
<keyword evidence="2 8" id="KW-0813">Transport</keyword>
<comment type="similarity">
    <text evidence="8 9">Belongs to the TonB-dependent receptor family.</text>
</comment>
<keyword evidence="4 8" id="KW-0812">Transmembrane</keyword>
<dbReference type="InterPro" id="IPR000531">
    <property type="entry name" value="Beta-barrel_TonB"/>
</dbReference>
<evidence type="ECO:0000259" key="11">
    <source>
        <dbReference type="Pfam" id="PF00593"/>
    </source>
</evidence>
<evidence type="ECO:0000256" key="5">
    <source>
        <dbReference type="ARBA" id="ARBA00023077"/>
    </source>
</evidence>
<feature type="region of interest" description="Disordered" evidence="10">
    <location>
        <begin position="1"/>
        <end position="24"/>
    </location>
</feature>
<evidence type="ECO:0000313" key="14">
    <source>
        <dbReference type="Proteomes" id="UP000244896"/>
    </source>
</evidence>
<dbReference type="InterPro" id="IPR036942">
    <property type="entry name" value="Beta-barrel_TonB_sf"/>
</dbReference>
<dbReference type="PANTHER" id="PTHR47234">
    <property type="match status" value="1"/>
</dbReference>
<dbReference type="Gene3D" id="2.40.170.20">
    <property type="entry name" value="TonB-dependent receptor, beta-barrel domain"/>
    <property type="match status" value="1"/>
</dbReference>
<dbReference type="Proteomes" id="UP000244896">
    <property type="component" value="Chromosome"/>
</dbReference>
<evidence type="ECO:0008006" key="15">
    <source>
        <dbReference type="Google" id="ProtNLM"/>
    </source>
</evidence>
<feature type="domain" description="TonB-dependent receptor plug" evidence="12">
    <location>
        <begin position="85"/>
        <end position="203"/>
    </location>
</feature>
<keyword evidence="7 8" id="KW-0998">Cell outer membrane</keyword>
<dbReference type="InterPro" id="IPR037066">
    <property type="entry name" value="Plug_dom_sf"/>
</dbReference>
<evidence type="ECO:0000256" key="6">
    <source>
        <dbReference type="ARBA" id="ARBA00023136"/>
    </source>
</evidence>
<dbReference type="Pfam" id="PF07715">
    <property type="entry name" value="Plug"/>
    <property type="match status" value="1"/>
</dbReference>
<evidence type="ECO:0000256" key="3">
    <source>
        <dbReference type="ARBA" id="ARBA00022452"/>
    </source>
</evidence>
<dbReference type="PROSITE" id="PS52016">
    <property type="entry name" value="TONB_DEPENDENT_REC_3"/>
    <property type="match status" value="1"/>
</dbReference>
<keyword evidence="14" id="KW-1185">Reference proteome</keyword>
<dbReference type="PANTHER" id="PTHR47234:SF2">
    <property type="entry name" value="TONB-DEPENDENT RECEPTOR"/>
    <property type="match status" value="1"/>
</dbReference>
<dbReference type="GO" id="GO:0009279">
    <property type="term" value="C:cell outer membrane"/>
    <property type="evidence" value="ECO:0007669"/>
    <property type="project" value="UniProtKB-SubCell"/>
</dbReference>
<evidence type="ECO:0000313" key="13">
    <source>
        <dbReference type="EMBL" id="AWI09867.1"/>
    </source>
</evidence>
<keyword evidence="5 9" id="KW-0798">TonB box</keyword>
<evidence type="ECO:0000256" key="7">
    <source>
        <dbReference type="ARBA" id="ARBA00023237"/>
    </source>
</evidence>
<dbReference type="Gene3D" id="2.170.130.10">
    <property type="entry name" value="TonB-dependent receptor, plug domain"/>
    <property type="match status" value="1"/>
</dbReference>
<evidence type="ECO:0000256" key="8">
    <source>
        <dbReference type="PROSITE-ProRule" id="PRU01360"/>
    </source>
</evidence>
<accession>A0A2U8E4S8</accession>
<organism evidence="13 14">
    <name type="scientific">Ereboglobus luteus</name>
    <dbReference type="NCBI Taxonomy" id="1796921"/>
    <lineage>
        <taxon>Bacteria</taxon>
        <taxon>Pseudomonadati</taxon>
        <taxon>Verrucomicrobiota</taxon>
        <taxon>Opitutia</taxon>
        <taxon>Opitutales</taxon>
        <taxon>Opitutaceae</taxon>
        <taxon>Ereboglobus</taxon>
    </lineage>
</organism>
<keyword evidence="6 8" id="KW-0472">Membrane</keyword>
<dbReference type="SUPFAM" id="SSF56935">
    <property type="entry name" value="Porins"/>
    <property type="match status" value="1"/>
</dbReference>
<dbReference type="OrthoDB" id="176248at2"/>
<dbReference type="InterPro" id="IPR012910">
    <property type="entry name" value="Plug_dom"/>
</dbReference>
<feature type="domain" description="TonB-dependent receptor-like beta-barrel" evidence="11">
    <location>
        <begin position="470"/>
        <end position="931"/>
    </location>
</feature>
<dbReference type="Pfam" id="PF00593">
    <property type="entry name" value="TonB_dep_Rec_b-barrel"/>
    <property type="match status" value="1"/>
</dbReference>
<evidence type="ECO:0000256" key="2">
    <source>
        <dbReference type="ARBA" id="ARBA00022448"/>
    </source>
</evidence>
<evidence type="ECO:0000256" key="9">
    <source>
        <dbReference type="RuleBase" id="RU003357"/>
    </source>
</evidence>
<sequence length="967" mass="105992">MNSWLRKIQPSQTSQMKTKNDSQVGGACAHSRKLLIAGAAMLLSTTLAFGQATKPANETDDKKSDTVHLEKYEVTGSRIKRLDTETVSPVVVMTAESIEAKGFPTFADAIRSMSFNSGQALTPIDAGTSFTPGISTFNLRGLGNNSSLILLNGRRAAAYGAPGFNGFQSMFDLNSTPDAAIESVELLKDGGSAIYGSDAVAGVLNIKLRKDYQGTQAAVSYADYFNTSASVKMASILAGATSGKASVLVAANWREQGGIQARDLYYTRNADNTAVAHKAKPYYAITGPGDISGILNTYGFTNPIDDEWFDNRSGTGYPGYVKVGGATYTFAEPTTAPTTGDAVNGQHLYNYQEDTNFLDERRTYSFYTRGQYNYSEYLVAALEVSLVHNESKSNSAAAPASLAAEFGDGANGRMIIPAHNPYNPWGVDLSEGARRLVETNGRYNDVSSDSPRILFTLGGKLPEFSIFQDWNWEVGVLYSRSSVTNTNPGTVPDYKLQQALNGLVSDGKGGLTYDPRAALNNRVYFNWFGVNDAAMGDFLSVTNPIDYKNQLTSYDFRADGPIAHLPAGDIGLSIGAEHYVQKQSVSQTDLNETGNVVGGAHGMGWQGSRTVNAVYAEIAVPITKWLEAQVAGRYETYSDDGFQERVRPKVGIKIRPLDWLLLRASYAQSYKAPDLAYLYASQTVTFTSSMYADPGYLTDPKKQLEVHVVGDRNLKPETTDTYYVGIAVEPQRGKLKGFTASVDFFRYQQKNLLSQFTSFYSYNSIMTYALQGLDPFVSMVIRADPLPGDTGPGQLLYIENPYTNISDRHQVGYDFEASYRWHTDKWGDYRVSAQGTYTHSDKINGNSALGNAISRRFNGNVGLSWKRRDWSANVNCFYIRGAKDNMTLANFGGDYGIFYIGYKIKDQYIFNGQITYSGFWRTNITLGVTNIFNQRPPVDPTGSGGAMADGVNWTLPAMWTLKISKSF</sequence>